<evidence type="ECO:0000313" key="3">
    <source>
        <dbReference type="EMBL" id="RCW77241.1"/>
    </source>
</evidence>
<accession>A0A368YAF4</accession>
<keyword evidence="2" id="KW-1133">Transmembrane helix</keyword>
<protein>
    <recommendedName>
        <fullName evidence="5">Zinc ribbon domain-containing protein</fullName>
    </recommendedName>
</protein>
<evidence type="ECO:0000256" key="1">
    <source>
        <dbReference type="SAM" id="MobiDB-lite"/>
    </source>
</evidence>
<keyword evidence="2" id="KW-0472">Membrane</keyword>
<reference evidence="3 4" key="1">
    <citation type="submission" date="2018-07" db="EMBL/GenBank/DDBJ databases">
        <title>Genomic Encyclopedia of Type Strains, Phase IV (KMG-IV): sequencing the most valuable type-strain genomes for metagenomic binning, comparative biology and taxonomic classification.</title>
        <authorList>
            <person name="Goeker M."/>
        </authorList>
    </citation>
    <scope>NUCLEOTIDE SEQUENCE [LARGE SCALE GENOMIC DNA]</scope>
    <source>
        <strain evidence="3 4">DSM 27696</strain>
    </source>
</reference>
<feature type="transmembrane region" description="Helical" evidence="2">
    <location>
        <begin position="203"/>
        <end position="226"/>
    </location>
</feature>
<dbReference type="AlphaFoldDB" id="A0A368YAF4"/>
<evidence type="ECO:0000313" key="4">
    <source>
        <dbReference type="Proteomes" id="UP000252585"/>
    </source>
</evidence>
<feature type="transmembrane region" description="Helical" evidence="2">
    <location>
        <begin position="139"/>
        <end position="160"/>
    </location>
</feature>
<evidence type="ECO:0000256" key="2">
    <source>
        <dbReference type="SAM" id="Phobius"/>
    </source>
</evidence>
<sequence>MVTCTQCQHNQDDGNFCEKCGASTNQQSTSENNSQQAPNFQQAQPAVEQGFQANAQPNVPQGQQVEQIKQQSKQYYNYFLEVIKNPTIALKHEENAFINSIITLVLFALTLSLSVYFIAKNAMEFAYAADALPFFPLVSRLLFGFLLITAIGLVSAFIVLKIGKQPITFKKLTAQFGGLAVPYTALATVTMVISLLGSMSFSMIMIALSVVGLSIIIVVNPLLLSFYHLEKHQPSGQLYYLTILCMVITYLFIYLLSDIFISEFIQNIERMIPMMW</sequence>
<gene>
    <name evidence="3" type="ORF">DFR57_101109</name>
</gene>
<dbReference type="RefSeq" id="WP_114351187.1">
    <property type="nucleotide sequence ID" value="NZ_QPJJ01000001.1"/>
</dbReference>
<feature type="transmembrane region" description="Helical" evidence="2">
    <location>
        <begin position="96"/>
        <end position="119"/>
    </location>
</feature>
<keyword evidence="2" id="KW-0812">Transmembrane</keyword>
<feature type="transmembrane region" description="Helical" evidence="2">
    <location>
        <begin position="172"/>
        <end position="197"/>
    </location>
</feature>
<dbReference type="OrthoDB" id="2448863at2"/>
<name>A0A368YAF4_9BACI</name>
<feature type="transmembrane region" description="Helical" evidence="2">
    <location>
        <begin position="238"/>
        <end position="257"/>
    </location>
</feature>
<keyword evidence="4" id="KW-1185">Reference proteome</keyword>
<organism evidence="3 4">
    <name type="scientific">Saliterribacillus persicus</name>
    <dbReference type="NCBI Taxonomy" id="930114"/>
    <lineage>
        <taxon>Bacteria</taxon>
        <taxon>Bacillati</taxon>
        <taxon>Bacillota</taxon>
        <taxon>Bacilli</taxon>
        <taxon>Bacillales</taxon>
        <taxon>Bacillaceae</taxon>
        <taxon>Saliterribacillus</taxon>
    </lineage>
</organism>
<evidence type="ECO:0008006" key="5">
    <source>
        <dbReference type="Google" id="ProtNLM"/>
    </source>
</evidence>
<feature type="compositionally biased region" description="Low complexity" evidence="1">
    <location>
        <begin position="23"/>
        <end position="41"/>
    </location>
</feature>
<proteinExistence type="predicted"/>
<comment type="caution">
    <text evidence="3">The sequence shown here is derived from an EMBL/GenBank/DDBJ whole genome shotgun (WGS) entry which is preliminary data.</text>
</comment>
<dbReference type="EMBL" id="QPJJ01000001">
    <property type="protein sequence ID" value="RCW77241.1"/>
    <property type="molecule type" value="Genomic_DNA"/>
</dbReference>
<feature type="region of interest" description="Disordered" evidence="1">
    <location>
        <begin position="22"/>
        <end position="41"/>
    </location>
</feature>
<dbReference type="Proteomes" id="UP000252585">
    <property type="component" value="Unassembled WGS sequence"/>
</dbReference>